<accession>A0A4S8MFP2</accession>
<evidence type="ECO:0000256" key="1">
    <source>
        <dbReference type="SAM" id="Phobius"/>
    </source>
</evidence>
<feature type="transmembrane region" description="Helical" evidence="1">
    <location>
        <begin position="12"/>
        <end position="31"/>
    </location>
</feature>
<dbReference type="EMBL" id="ML179097">
    <property type="protein sequence ID" value="THV00914.1"/>
    <property type="molecule type" value="Genomic_DNA"/>
</dbReference>
<dbReference type="AlphaFoldDB" id="A0A4S8MFP2"/>
<proteinExistence type="predicted"/>
<keyword evidence="1" id="KW-1133">Transmembrane helix</keyword>
<keyword evidence="1" id="KW-0812">Transmembrane</keyword>
<evidence type="ECO:0000313" key="3">
    <source>
        <dbReference type="Proteomes" id="UP000297245"/>
    </source>
</evidence>
<reference evidence="2 3" key="1">
    <citation type="journal article" date="2019" name="Nat. Ecol. Evol.">
        <title>Megaphylogeny resolves global patterns of mushroom evolution.</title>
        <authorList>
            <person name="Varga T."/>
            <person name="Krizsan K."/>
            <person name="Foldi C."/>
            <person name="Dima B."/>
            <person name="Sanchez-Garcia M."/>
            <person name="Sanchez-Ramirez S."/>
            <person name="Szollosi G.J."/>
            <person name="Szarkandi J.G."/>
            <person name="Papp V."/>
            <person name="Albert L."/>
            <person name="Andreopoulos W."/>
            <person name="Angelini C."/>
            <person name="Antonin V."/>
            <person name="Barry K.W."/>
            <person name="Bougher N.L."/>
            <person name="Buchanan P."/>
            <person name="Buyck B."/>
            <person name="Bense V."/>
            <person name="Catcheside P."/>
            <person name="Chovatia M."/>
            <person name="Cooper J."/>
            <person name="Damon W."/>
            <person name="Desjardin D."/>
            <person name="Finy P."/>
            <person name="Geml J."/>
            <person name="Haridas S."/>
            <person name="Hughes K."/>
            <person name="Justo A."/>
            <person name="Karasinski D."/>
            <person name="Kautmanova I."/>
            <person name="Kiss B."/>
            <person name="Kocsube S."/>
            <person name="Kotiranta H."/>
            <person name="LaButti K.M."/>
            <person name="Lechner B.E."/>
            <person name="Liimatainen K."/>
            <person name="Lipzen A."/>
            <person name="Lukacs Z."/>
            <person name="Mihaltcheva S."/>
            <person name="Morgado L.N."/>
            <person name="Niskanen T."/>
            <person name="Noordeloos M.E."/>
            <person name="Ohm R.A."/>
            <person name="Ortiz-Santana B."/>
            <person name="Ovrebo C."/>
            <person name="Racz N."/>
            <person name="Riley R."/>
            <person name="Savchenko A."/>
            <person name="Shiryaev A."/>
            <person name="Soop K."/>
            <person name="Spirin V."/>
            <person name="Szebenyi C."/>
            <person name="Tomsovsky M."/>
            <person name="Tulloss R.E."/>
            <person name="Uehling J."/>
            <person name="Grigoriev I.V."/>
            <person name="Vagvolgyi C."/>
            <person name="Papp T."/>
            <person name="Martin F.M."/>
            <person name="Miettinen O."/>
            <person name="Hibbett D.S."/>
            <person name="Nagy L.G."/>
        </authorList>
    </citation>
    <scope>NUCLEOTIDE SEQUENCE [LARGE SCALE GENOMIC DNA]</scope>
    <source>
        <strain evidence="2 3">CBS 962.96</strain>
    </source>
</reference>
<name>A0A4S8MFP2_DENBC</name>
<protein>
    <submittedName>
        <fullName evidence="2">Uncharacterized protein</fullName>
    </submittedName>
</protein>
<evidence type="ECO:0000313" key="2">
    <source>
        <dbReference type="EMBL" id="THV00914.1"/>
    </source>
</evidence>
<feature type="transmembrane region" description="Helical" evidence="1">
    <location>
        <begin position="51"/>
        <end position="71"/>
    </location>
</feature>
<feature type="transmembrane region" description="Helical" evidence="1">
    <location>
        <begin position="83"/>
        <end position="106"/>
    </location>
</feature>
<organism evidence="2 3">
    <name type="scientific">Dendrothele bispora (strain CBS 962.96)</name>
    <dbReference type="NCBI Taxonomy" id="1314807"/>
    <lineage>
        <taxon>Eukaryota</taxon>
        <taxon>Fungi</taxon>
        <taxon>Dikarya</taxon>
        <taxon>Basidiomycota</taxon>
        <taxon>Agaricomycotina</taxon>
        <taxon>Agaricomycetes</taxon>
        <taxon>Agaricomycetidae</taxon>
        <taxon>Agaricales</taxon>
        <taxon>Agaricales incertae sedis</taxon>
        <taxon>Dendrothele</taxon>
    </lineage>
</organism>
<keyword evidence="3" id="KW-1185">Reference proteome</keyword>
<gene>
    <name evidence="2" type="ORF">K435DRAFT_427282</name>
</gene>
<sequence length="107" mass="12496">MWMDNLRLKLLVVGITVLSTTQIILVCMLDYRFLVTSYADPFVLTTGSWTIYVSSLFDYLIVITVQMFFAKMIFQLLKGFRKWLLVVGLMMFIVSEFAFGICWIVKE</sequence>
<dbReference type="Proteomes" id="UP000297245">
    <property type="component" value="Unassembled WGS sequence"/>
</dbReference>
<keyword evidence="1" id="KW-0472">Membrane</keyword>